<dbReference type="AlphaFoldDB" id="A0A9P9WAP8"/>
<reference evidence="2" key="1">
    <citation type="submission" date="2021-03" db="EMBL/GenBank/DDBJ databases">
        <title>Revisited historic fungal species revealed as producer of novel bioactive compounds through whole genome sequencing and comparative genomics.</title>
        <authorList>
            <person name="Vignolle G.A."/>
            <person name="Hochenegger N."/>
            <person name="Mach R.L."/>
            <person name="Mach-Aigner A.R."/>
            <person name="Javad Rahimi M."/>
            <person name="Salim K.A."/>
            <person name="Chan C.M."/>
            <person name="Lim L.B.L."/>
            <person name="Cai F."/>
            <person name="Druzhinina I.S."/>
            <person name="U'Ren J.M."/>
            <person name="Derntl C."/>
        </authorList>
    </citation>
    <scope>NUCLEOTIDE SEQUENCE</scope>
    <source>
        <strain evidence="2">TUCIM 5799</strain>
    </source>
</reference>
<keyword evidence="3" id="KW-1185">Reference proteome</keyword>
<comment type="caution">
    <text evidence="2">The sequence shown here is derived from an EMBL/GenBank/DDBJ whole genome shotgun (WGS) entry which is preliminary data.</text>
</comment>
<gene>
    <name evidence="2" type="ORF">JX265_012543</name>
</gene>
<protein>
    <submittedName>
        <fullName evidence="2">Uncharacterized protein</fullName>
    </submittedName>
</protein>
<feature type="signal peptide" evidence="1">
    <location>
        <begin position="1"/>
        <end position="22"/>
    </location>
</feature>
<dbReference type="Proteomes" id="UP000829685">
    <property type="component" value="Unassembled WGS sequence"/>
</dbReference>
<evidence type="ECO:0000313" key="3">
    <source>
        <dbReference type="Proteomes" id="UP000829685"/>
    </source>
</evidence>
<name>A0A9P9WAP8_9PEZI</name>
<organism evidence="2 3">
    <name type="scientific">Neoarthrinium moseri</name>
    <dbReference type="NCBI Taxonomy" id="1658444"/>
    <lineage>
        <taxon>Eukaryota</taxon>
        <taxon>Fungi</taxon>
        <taxon>Dikarya</taxon>
        <taxon>Ascomycota</taxon>
        <taxon>Pezizomycotina</taxon>
        <taxon>Sordariomycetes</taxon>
        <taxon>Xylariomycetidae</taxon>
        <taxon>Amphisphaeriales</taxon>
        <taxon>Apiosporaceae</taxon>
        <taxon>Neoarthrinium</taxon>
    </lineage>
</organism>
<keyword evidence="1" id="KW-0732">Signal</keyword>
<accession>A0A9P9WAP8</accession>
<proteinExistence type="predicted"/>
<sequence>MVNSSLLSIGCTASLLVTAAFAGPVAPPGLEPQELPRAQGPSGSRHVVQLPTNVATGPRYPDFNHDGSLVFAGLPNIGGRSEIYQAMEDGSQFKCLSCGLSPAVTANLSKPFAFKDGSNRFLVRVGTQARDQGTDSAVLEYNPTHPEQSLLVNITVPTIPGIQVIQAQREIRIAPDGQMTGWTSVILDSNYIAHYVNIVGTLRRVNNVSKSGQPGYTVDDPRVVSTDTELKHFSAGGKKLIVATFNGVYEQGNADGVEIDLSNGNKARVTTNIDYDEDISDSPNGQWLNVGSSRTLQFTTGLTQIKRPTYVPAYVVGPMFTSQRSTCNQQWAISRADELAGEEGIQMWVSGDGYTSLPVGNWKDDGSAIVFWESQTGLDGPGLSRIVVYHLPNDGNIGRFPKDVATPKPTWAPTLAEFQAPGIDDILPSPGIYNGRISGTVIITDQTGSKSGSRLRTVTYNKFQFVQGQFIDGTETSAFDNTLANISYSGSLTVTDSNGQNIGSLSASNVSIIQQTTMYGSISSVLHGEIISMASSGAAFTFSSSPITPVNPF</sequence>
<evidence type="ECO:0000256" key="1">
    <source>
        <dbReference type="SAM" id="SignalP"/>
    </source>
</evidence>
<dbReference type="SUPFAM" id="SSF82171">
    <property type="entry name" value="DPP6 N-terminal domain-like"/>
    <property type="match status" value="1"/>
</dbReference>
<feature type="chain" id="PRO_5040144455" evidence="1">
    <location>
        <begin position="23"/>
        <end position="553"/>
    </location>
</feature>
<evidence type="ECO:0000313" key="2">
    <source>
        <dbReference type="EMBL" id="KAI1854374.1"/>
    </source>
</evidence>
<dbReference type="EMBL" id="JAFIMR010000054">
    <property type="protein sequence ID" value="KAI1854374.1"/>
    <property type="molecule type" value="Genomic_DNA"/>
</dbReference>